<dbReference type="EMBL" id="CAJVRL010000073">
    <property type="protein sequence ID" value="CAG8956780.1"/>
    <property type="molecule type" value="Genomic_DNA"/>
</dbReference>
<gene>
    <name evidence="3" type="ORF">HYFRA_00011169</name>
</gene>
<dbReference type="PROSITE" id="PS50097">
    <property type="entry name" value="BTB"/>
    <property type="match status" value="1"/>
</dbReference>
<comment type="caution">
    <text evidence="3">The sequence shown here is derived from an EMBL/GenBank/DDBJ whole genome shotgun (WGS) entry which is preliminary data.</text>
</comment>
<feature type="compositionally biased region" description="Polar residues" evidence="1">
    <location>
        <begin position="17"/>
        <end position="39"/>
    </location>
</feature>
<evidence type="ECO:0000313" key="3">
    <source>
        <dbReference type="EMBL" id="CAG8956780.1"/>
    </source>
</evidence>
<evidence type="ECO:0000259" key="2">
    <source>
        <dbReference type="PROSITE" id="PS50097"/>
    </source>
</evidence>
<organism evidence="3 4">
    <name type="scientific">Hymenoscyphus fraxineus</name>
    <dbReference type="NCBI Taxonomy" id="746836"/>
    <lineage>
        <taxon>Eukaryota</taxon>
        <taxon>Fungi</taxon>
        <taxon>Dikarya</taxon>
        <taxon>Ascomycota</taxon>
        <taxon>Pezizomycotina</taxon>
        <taxon>Leotiomycetes</taxon>
        <taxon>Helotiales</taxon>
        <taxon>Helotiaceae</taxon>
        <taxon>Hymenoscyphus</taxon>
    </lineage>
</organism>
<dbReference type="Pfam" id="PF00651">
    <property type="entry name" value="BTB"/>
    <property type="match status" value="1"/>
</dbReference>
<sequence length="391" mass="43756">MDEEDRRASSDAYMASATKTGSTQSSEGESDTNISAASPSPFQTLLLDYKDEIEGPYNSTQVKLIVGPQENQHTLYAHKNALCSVAYFKACLREDAFIEGQTNTIVLPEEDPLVFRRLLEWMYTRSCFPVWHSEHETIRRLAPPPHIQRLVENVENELYLGSYKQIGAIANGSSTSTDETFALFQVIVLTMCAAERYCMLDLQQHCMWKLKKFPVGAKEVAVLAQHILTNIPPSRKEIYDQLQDFINCHLTRLSDCPVVDAFIRNEASEPAREFFKMVNFAGTSGVAKKIEAVLDGKLEAPTEAKGIALCIRDLSVQGLINKYGSDDVYKVKFGSAKAGDIFITDGKRDDRGMICCWQGMNFLGDNGKPQKQKSAAYPAEYFRLLHGGEFS</sequence>
<dbReference type="OrthoDB" id="6359816at2759"/>
<feature type="domain" description="BTB" evidence="2">
    <location>
        <begin position="60"/>
        <end position="124"/>
    </location>
</feature>
<keyword evidence="4" id="KW-1185">Reference proteome</keyword>
<evidence type="ECO:0000256" key="1">
    <source>
        <dbReference type="SAM" id="MobiDB-lite"/>
    </source>
</evidence>
<dbReference type="Proteomes" id="UP000696280">
    <property type="component" value="Unassembled WGS sequence"/>
</dbReference>
<dbReference type="CDD" id="cd18186">
    <property type="entry name" value="BTB_POZ_ZBTB_KLHL-like"/>
    <property type="match status" value="1"/>
</dbReference>
<dbReference type="AlphaFoldDB" id="A0A9N9PV09"/>
<dbReference type="PANTHER" id="PTHR47843:SF2">
    <property type="entry name" value="BTB DOMAIN-CONTAINING PROTEIN"/>
    <property type="match status" value="1"/>
</dbReference>
<dbReference type="PANTHER" id="PTHR47843">
    <property type="entry name" value="BTB DOMAIN-CONTAINING PROTEIN-RELATED"/>
    <property type="match status" value="1"/>
</dbReference>
<accession>A0A9N9PV09</accession>
<protein>
    <recommendedName>
        <fullName evidence="2">BTB domain-containing protein</fullName>
    </recommendedName>
</protein>
<dbReference type="InterPro" id="IPR000210">
    <property type="entry name" value="BTB/POZ_dom"/>
</dbReference>
<dbReference type="Gene3D" id="3.30.710.10">
    <property type="entry name" value="Potassium Channel Kv1.1, Chain A"/>
    <property type="match status" value="1"/>
</dbReference>
<feature type="region of interest" description="Disordered" evidence="1">
    <location>
        <begin position="1"/>
        <end position="39"/>
    </location>
</feature>
<dbReference type="SUPFAM" id="SSF54695">
    <property type="entry name" value="POZ domain"/>
    <property type="match status" value="1"/>
</dbReference>
<dbReference type="InterPro" id="IPR011333">
    <property type="entry name" value="SKP1/BTB/POZ_sf"/>
</dbReference>
<proteinExistence type="predicted"/>
<reference evidence="3" key="1">
    <citation type="submission" date="2021-07" db="EMBL/GenBank/DDBJ databases">
        <authorList>
            <person name="Durling M."/>
        </authorList>
    </citation>
    <scope>NUCLEOTIDE SEQUENCE</scope>
</reference>
<name>A0A9N9PV09_9HELO</name>
<evidence type="ECO:0000313" key="4">
    <source>
        <dbReference type="Proteomes" id="UP000696280"/>
    </source>
</evidence>